<gene>
    <name evidence="7" type="ORF">JBL43_17550</name>
</gene>
<keyword evidence="2" id="KW-0732">Signal</keyword>
<comment type="subcellular location">
    <subcellularLocation>
        <location evidence="1">Periplasm</location>
    </subcellularLocation>
</comment>
<dbReference type="Proteomes" id="UP000623301">
    <property type="component" value="Unassembled WGS sequence"/>
</dbReference>
<keyword evidence="3" id="KW-0574">Periplasm</keyword>
<feature type="domain" description="Heparinase II/III-like C-terminal" evidence="5">
    <location>
        <begin position="402"/>
        <end position="623"/>
    </location>
</feature>
<evidence type="ECO:0000256" key="4">
    <source>
        <dbReference type="ARBA" id="ARBA00023239"/>
    </source>
</evidence>
<dbReference type="Gene3D" id="2.70.98.70">
    <property type="match status" value="1"/>
</dbReference>
<dbReference type="InterPro" id="IPR008929">
    <property type="entry name" value="Chondroitin_lyas"/>
</dbReference>
<dbReference type="SUPFAM" id="SSF48230">
    <property type="entry name" value="Chondroitin AC/alginate lyase"/>
    <property type="match status" value="1"/>
</dbReference>
<reference evidence="7 8" key="1">
    <citation type="submission" date="2020-12" db="EMBL/GenBank/DDBJ databases">
        <title>Aureibaculum luteum sp. nov. and Aureibaculum flavum sp. nov., novel members of the family Flavobacteriaceae isolated from Antarctic intertidal sediments.</title>
        <authorList>
            <person name="He X."/>
            <person name="Zhang X."/>
        </authorList>
    </citation>
    <scope>NUCLEOTIDE SEQUENCE [LARGE SCALE GENOMIC DNA]</scope>
    <source>
        <strain evidence="7 8">A20</strain>
    </source>
</reference>
<evidence type="ECO:0000256" key="3">
    <source>
        <dbReference type="ARBA" id="ARBA00022764"/>
    </source>
</evidence>
<evidence type="ECO:0000313" key="7">
    <source>
        <dbReference type="EMBL" id="MBJ2176063.1"/>
    </source>
</evidence>
<dbReference type="Gene3D" id="1.50.10.100">
    <property type="entry name" value="Chondroitin AC/alginate lyase"/>
    <property type="match status" value="1"/>
</dbReference>
<dbReference type="InterPro" id="IPR012480">
    <property type="entry name" value="Hepar_II_III_C"/>
</dbReference>
<dbReference type="EMBL" id="JAEHFJ010000011">
    <property type="protein sequence ID" value="MBJ2176063.1"/>
    <property type="molecule type" value="Genomic_DNA"/>
</dbReference>
<dbReference type="Pfam" id="PF16889">
    <property type="entry name" value="Hepar_II_III_N"/>
    <property type="match status" value="1"/>
</dbReference>
<evidence type="ECO:0000256" key="2">
    <source>
        <dbReference type="ARBA" id="ARBA00022729"/>
    </source>
</evidence>
<protein>
    <submittedName>
        <fullName evidence="7">Alginate lyase family protein</fullName>
    </submittedName>
</protein>
<keyword evidence="4 7" id="KW-0456">Lyase</keyword>
<dbReference type="GO" id="GO:0016829">
    <property type="term" value="F:lyase activity"/>
    <property type="evidence" value="ECO:0007669"/>
    <property type="project" value="UniProtKB-KW"/>
</dbReference>
<dbReference type="InterPro" id="IPR031680">
    <property type="entry name" value="Hepar_II_III_N"/>
</dbReference>
<keyword evidence="8" id="KW-1185">Reference proteome</keyword>
<accession>A0ABS0WVU2</accession>
<evidence type="ECO:0000259" key="5">
    <source>
        <dbReference type="Pfam" id="PF07940"/>
    </source>
</evidence>
<sequence>MKINIKSFLIVLFVLIYSLNSHSQIDWKQIKTSKDLVENYPEVVKNLFNEFNLDYLGLEKVKASYEKGSLVEACNRLLAYYKTSSTGQKLRRVQPVKTDRTNAYADTILQNIFTIQNVKGQVPWGKDGHRDWYYTGPNQDKEWAYLSNRHEQLDSVFVAYHNTGNPKYLNYLDLFLRDFIIKSQPYPAKKTWGAIWRGLEVSFRSKEWTRIFYGLINNKQISPATQLLMLSSLPDHADYNRNYHMKHGNWLTMELSALAEVGAKFPEFKKSDEWLNYAIKQMTQSIKSQVYLDGVQNELSAHYHYVAWNNFEEFKTTCELAGKKLPKVFTQTLEKMIDYTAKSMRPDGFGPLNNDSDLDYNRDVILKKAKIYGRPDWEFIATNGEKGIAPEGGSSFFYPWAGQMISRSNYNINAHWSFFDVGPWGAGHEHNDKLHLSVSAYGTDLLVDSGRFAYTGEVAKKFRAYAIGSEGHNTVVIDHFGQSAGPSVVSESLDNSAYKITEAYDFATNSFDKYKSIEGVVKHQRSLLYVRGDFWVVVDRIITDRPRHIETLWHWHPDCNVEKNKSVVRTNNVNGNLAIIPVGKHNFKIKIVKGQEKPNIQGWYSPMYNMFTPNSTSIYSVDINTSATFVWILQPSKNKASLLKAKIISENENAIKIKVKSKNVTYKLEIPYYNSNDLNLEKKVN</sequence>
<dbReference type="PANTHER" id="PTHR39210:SF1">
    <property type="entry name" value="HEPARIN-SULFATE LYASE"/>
    <property type="match status" value="1"/>
</dbReference>
<feature type="domain" description="Heparin-sulfate lyase N-terminal" evidence="6">
    <location>
        <begin position="47"/>
        <end position="366"/>
    </location>
</feature>
<proteinExistence type="predicted"/>
<evidence type="ECO:0000256" key="1">
    <source>
        <dbReference type="ARBA" id="ARBA00004418"/>
    </source>
</evidence>
<evidence type="ECO:0000313" key="8">
    <source>
        <dbReference type="Proteomes" id="UP000623301"/>
    </source>
</evidence>
<dbReference type="Pfam" id="PF07940">
    <property type="entry name" value="Hepar_II_III_C"/>
    <property type="match status" value="1"/>
</dbReference>
<comment type="caution">
    <text evidence="7">The sequence shown here is derived from an EMBL/GenBank/DDBJ whole genome shotgun (WGS) entry which is preliminary data.</text>
</comment>
<dbReference type="PANTHER" id="PTHR39210">
    <property type="entry name" value="HEPARIN-SULFATE LYASE"/>
    <property type="match status" value="1"/>
</dbReference>
<name>A0ABS0WVU2_9FLAO</name>
<evidence type="ECO:0000259" key="6">
    <source>
        <dbReference type="Pfam" id="PF16889"/>
    </source>
</evidence>
<organism evidence="7 8">
    <name type="scientific">Aureibaculum flavum</name>
    <dbReference type="NCBI Taxonomy" id="2795986"/>
    <lineage>
        <taxon>Bacteria</taxon>
        <taxon>Pseudomonadati</taxon>
        <taxon>Bacteroidota</taxon>
        <taxon>Flavobacteriia</taxon>
        <taxon>Flavobacteriales</taxon>
        <taxon>Flavobacteriaceae</taxon>
        <taxon>Aureibaculum</taxon>
    </lineage>
</organism>
<dbReference type="RefSeq" id="WP_198842695.1">
    <property type="nucleotide sequence ID" value="NZ_JAEHFJ010000011.1"/>
</dbReference>